<evidence type="ECO:0000256" key="3">
    <source>
        <dbReference type="ARBA" id="ARBA00012350"/>
    </source>
</evidence>
<evidence type="ECO:0000256" key="6">
    <source>
        <dbReference type="ARBA" id="ARBA00023180"/>
    </source>
</evidence>
<dbReference type="Pfam" id="PF03663">
    <property type="entry name" value="Glyco_hydro_76"/>
    <property type="match status" value="1"/>
</dbReference>
<evidence type="ECO:0000256" key="1">
    <source>
        <dbReference type="ARBA" id="ARBA00001452"/>
    </source>
</evidence>
<keyword evidence="6" id="KW-0325">Glycoprotein</keyword>
<evidence type="ECO:0000256" key="7">
    <source>
        <dbReference type="ARBA" id="ARBA00023295"/>
    </source>
</evidence>
<feature type="signal peptide" evidence="8">
    <location>
        <begin position="1"/>
        <end position="18"/>
    </location>
</feature>
<comment type="similarity">
    <text evidence="2">Belongs to the glycosyl hydrolase 76 family.</text>
</comment>
<protein>
    <recommendedName>
        <fullName evidence="3">mannan endo-1,6-alpha-mannosidase</fullName>
        <ecNumber evidence="3">3.2.1.101</ecNumber>
    </recommendedName>
</protein>
<dbReference type="GO" id="GO:0008496">
    <property type="term" value="F:mannan endo-1,6-alpha-mannosidase activity"/>
    <property type="evidence" value="ECO:0007669"/>
    <property type="project" value="UniProtKB-EC"/>
</dbReference>
<comment type="catalytic activity">
    <reaction evidence="1">
        <text>Random hydrolysis of (1-&gt;6)-alpha-D-mannosidic linkages in unbranched (1-&gt;6)-mannans.</text>
        <dbReference type="EC" id="3.2.1.101"/>
    </reaction>
</comment>
<sequence>MRLYSIAALVAAFHSAHAIDLNSQDPGSIRGVSHKVVSNLVSMMPGGLLPQAPQYYWWESGGSLGGLLEYWHATGDGSQNAMITQGLLSQKTAANNFRTGDCTGNDDQGWWALTAMSAAEYGLPQVPGNPSWLSLAQNVFQEFTTRWDPTTCNGGMGWQIASGASGFHYKNSISNGLFFQLAARLARFTGNPDYTNWANKIYDWTTSVGLIDNDFKVYDGADATKNCVGLDHNEWSYNVGVFLYGAAVMQDYTNDPKWAPRTTGLIKSTGSFLKDGVLFEKQCEVDGKCNTDQQFFKAFLSRWLAATAVMVPSTQGAISPILGASATAAAATCASGGQQLCGSRWYTKAIDTVTGAGSQLAVLDVMNGLLTTSTGKPGKASKKAKRFAA</sequence>
<evidence type="ECO:0000313" key="10">
    <source>
        <dbReference type="Proteomes" id="UP000799302"/>
    </source>
</evidence>
<dbReference type="InterPro" id="IPR005198">
    <property type="entry name" value="Glyco_hydro_76"/>
</dbReference>
<dbReference type="Proteomes" id="UP000799302">
    <property type="component" value="Unassembled WGS sequence"/>
</dbReference>
<evidence type="ECO:0000256" key="2">
    <source>
        <dbReference type="ARBA" id="ARBA00009699"/>
    </source>
</evidence>
<evidence type="ECO:0000256" key="8">
    <source>
        <dbReference type="SAM" id="SignalP"/>
    </source>
</evidence>
<organism evidence="9 10">
    <name type="scientific">Microthyrium microscopicum</name>
    <dbReference type="NCBI Taxonomy" id="703497"/>
    <lineage>
        <taxon>Eukaryota</taxon>
        <taxon>Fungi</taxon>
        <taxon>Dikarya</taxon>
        <taxon>Ascomycota</taxon>
        <taxon>Pezizomycotina</taxon>
        <taxon>Dothideomycetes</taxon>
        <taxon>Dothideomycetes incertae sedis</taxon>
        <taxon>Microthyriales</taxon>
        <taxon>Microthyriaceae</taxon>
        <taxon>Microthyrium</taxon>
    </lineage>
</organism>
<evidence type="ECO:0000313" key="9">
    <source>
        <dbReference type="EMBL" id="KAF2670162.1"/>
    </source>
</evidence>
<evidence type="ECO:0000256" key="4">
    <source>
        <dbReference type="ARBA" id="ARBA00022729"/>
    </source>
</evidence>
<dbReference type="Gene3D" id="1.50.10.20">
    <property type="match status" value="1"/>
</dbReference>
<dbReference type="OrthoDB" id="4187847at2759"/>
<dbReference type="PANTHER" id="PTHR12145:SF36">
    <property type="entry name" value="MANNAN ENDO-1,6-ALPHA-MANNOSIDASE DCW1"/>
    <property type="match status" value="1"/>
</dbReference>
<reference evidence="9" key="1">
    <citation type="journal article" date="2020" name="Stud. Mycol.">
        <title>101 Dothideomycetes genomes: a test case for predicting lifestyles and emergence of pathogens.</title>
        <authorList>
            <person name="Haridas S."/>
            <person name="Albert R."/>
            <person name="Binder M."/>
            <person name="Bloem J."/>
            <person name="Labutti K."/>
            <person name="Salamov A."/>
            <person name="Andreopoulos B."/>
            <person name="Baker S."/>
            <person name="Barry K."/>
            <person name="Bills G."/>
            <person name="Bluhm B."/>
            <person name="Cannon C."/>
            <person name="Castanera R."/>
            <person name="Culley D."/>
            <person name="Daum C."/>
            <person name="Ezra D."/>
            <person name="Gonzalez J."/>
            <person name="Henrissat B."/>
            <person name="Kuo A."/>
            <person name="Liang C."/>
            <person name="Lipzen A."/>
            <person name="Lutzoni F."/>
            <person name="Magnuson J."/>
            <person name="Mondo S."/>
            <person name="Nolan M."/>
            <person name="Ohm R."/>
            <person name="Pangilinan J."/>
            <person name="Park H.-J."/>
            <person name="Ramirez L."/>
            <person name="Alfaro M."/>
            <person name="Sun H."/>
            <person name="Tritt A."/>
            <person name="Yoshinaga Y."/>
            <person name="Zwiers L.-H."/>
            <person name="Turgeon B."/>
            <person name="Goodwin S."/>
            <person name="Spatafora J."/>
            <person name="Crous P."/>
            <person name="Grigoriev I."/>
        </authorList>
    </citation>
    <scope>NUCLEOTIDE SEQUENCE</scope>
    <source>
        <strain evidence="9">CBS 115976</strain>
    </source>
</reference>
<feature type="chain" id="PRO_5025426652" description="mannan endo-1,6-alpha-mannosidase" evidence="8">
    <location>
        <begin position="19"/>
        <end position="389"/>
    </location>
</feature>
<gene>
    <name evidence="9" type="ORF">BT63DRAFT_432597</name>
</gene>
<dbReference type="PANTHER" id="PTHR12145">
    <property type="entry name" value="MANNAN ENDO-1,6-ALPHA-MANNOSIDASE DCW1"/>
    <property type="match status" value="1"/>
</dbReference>
<keyword evidence="7" id="KW-0326">Glycosidase</keyword>
<dbReference type="AlphaFoldDB" id="A0A6A6UDC6"/>
<dbReference type="SUPFAM" id="SSF48208">
    <property type="entry name" value="Six-hairpin glycosidases"/>
    <property type="match status" value="1"/>
</dbReference>
<dbReference type="EC" id="3.2.1.101" evidence="3"/>
<name>A0A6A6UDC6_9PEZI</name>
<dbReference type="InterPro" id="IPR008928">
    <property type="entry name" value="6-hairpin_glycosidase_sf"/>
</dbReference>
<dbReference type="GO" id="GO:0016052">
    <property type="term" value="P:carbohydrate catabolic process"/>
    <property type="evidence" value="ECO:0007669"/>
    <property type="project" value="InterPro"/>
</dbReference>
<proteinExistence type="inferred from homology"/>
<dbReference type="InterPro" id="IPR014480">
    <property type="entry name" value="Mannan-1_6-alpha_mannosidase"/>
</dbReference>
<accession>A0A6A6UDC6</accession>
<evidence type="ECO:0000256" key="5">
    <source>
        <dbReference type="ARBA" id="ARBA00022801"/>
    </source>
</evidence>
<keyword evidence="10" id="KW-1185">Reference proteome</keyword>
<dbReference type="EMBL" id="MU004234">
    <property type="protein sequence ID" value="KAF2670162.1"/>
    <property type="molecule type" value="Genomic_DNA"/>
</dbReference>
<keyword evidence="4 8" id="KW-0732">Signal</keyword>
<keyword evidence="5 9" id="KW-0378">Hydrolase</keyword>
<dbReference type="GO" id="GO:0009272">
    <property type="term" value="P:fungal-type cell wall biogenesis"/>
    <property type="evidence" value="ECO:0007669"/>
    <property type="project" value="TreeGrafter"/>
</dbReference>